<reference evidence="1" key="1">
    <citation type="journal article" date="2016" name="Genome Biol. Evol.">
        <title>Evolutionary Dynamics of Chloroplast Genomes in Low Light: A Case Study of the Endolithic Green Alga Ostreobium quekettii.</title>
        <authorList>
            <person name="R Marcelino V."/>
            <person name="Cremen M.C."/>
            <person name="Jackson C.J."/>
            <person name="Larkum A.A."/>
            <person name="Verbruggen H."/>
        </authorList>
    </citation>
    <scope>NUCLEOTIDE SEQUENCE</scope>
</reference>
<dbReference type="RefSeq" id="YP_009306384.1">
    <property type="nucleotide sequence ID" value="NC_031368.1"/>
</dbReference>
<dbReference type="AlphaFoldDB" id="A0A1C9JBR2"/>
<name>A0A1C9JBR2_9CHLO</name>
<evidence type="ECO:0000313" key="1">
    <source>
        <dbReference type="EMBL" id="AOP19288.1"/>
    </source>
</evidence>
<sequence length="144" mass="16599">MNLFTAIYCLNRHPFSRSYGAILPSSLERVISHPLVYSTYLPVSVYGTGHLNSKMFQTFLGNRTKFKLGMRQAPAITYHVFILKQKTVQVQIFVFEQYVNHFRSEPFGELEFVFFVLCHKIQMSTGILTCYPSMTLFSLILGPD</sequence>
<gene>
    <name evidence="1" type="primary">orf144</name>
</gene>
<organism evidence="1">
    <name type="scientific">Caulerpa cliftonii</name>
    <dbReference type="NCBI Taxonomy" id="1004391"/>
    <lineage>
        <taxon>Eukaryota</taxon>
        <taxon>Viridiplantae</taxon>
        <taxon>Chlorophyta</taxon>
        <taxon>core chlorophytes</taxon>
        <taxon>Ulvophyceae</taxon>
        <taxon>TCBD clade</taxon>
        <taxon>Bryopsidales</taxon>
        <taxon>Halimedineae</taxon>
        <taxon>Caulerpaceae</taxon>
        <taxon>Caulerpa</taxon>
    </lineage>
</organism>
<keyword evidence="1" id="KW-0150">Chloroplast</keyword>
<keyword evidence="1" id="KW-0934">Plastid</keyword>
<geneLocation type="chloroplast" evidence="1"/>
<reference evidence="1" key="2">
    <citation type="submission" date="2016-08" db="EMBL/GenBank/DDBJ databases">
        <authorList>
            <person name="Seilhamer J.J."/>
        </authorList>
    </citation>
    <scope>NUCLEOTIDE SEQUENCE</scope>
</reference>
<proteinExistence type="predicted"/>
<protein>
    <submittedName>
        <fullName evidence="1">Uncharacterized protein</fullName>
    </submittedName>
</protein>
<dbReference type="EMBL" id="KX808498">
    <property type="protein sequence ID" value="AOP19288.1"/>
    <property type="molecule type" value="Genomic_DNA"/>
</dbReference>
<dbReference type="GeneID" id="29288793"/>
<accession>A0A1C9JBR2</accession>